<comment type="caution">
    <text evidence="1">The sequence shown here is derived from an EMBL/GenBank/DDBJ whole genome shotgun (WGS) entry which is preliminary data.</text>
</comment>
<dbReference type="PANTHER" id="PTHR36456:SF1">
    <property type="entry name" value="UPF0232 PROTEIN SCO3875"/>
    <property type="match status" value="1"/>
</dbReference>
<dbReference type="AlphaFoldDB" id="A0A840A8I1"/>
<keyword evidence="2" id="KW-1185">Reference proteome</keyword>
<gene>
    <name evidence="1" type="ORF">GGQ83_000618</name>
</gene>
<organism evidence="1 2">
    <name type="scientific">Roseococcus suduntuyensis</name>
    <dbReference type="NCBI Taxonomy" id="455361"/>
    <lineage>
        <taxon>Bacteria</taxon>
        <taxon>Pseudomonadati</taxon>
        <taxon>Pseudomonadota</taxon>
        <taxon>Alphaproteobacteria</taxon>
        <taxon>Acetobacterales</taxon>
        <taxon>Roseomonadaceae</taxon>
        <taxon>Roseococcus</taxon>
    </lineage>
</organism>
<evidence type="ECO:0000313" key="1">
    <source>
        <dbReference type="EMBL" id="MBB3897192.1"/>
    </source>
</evidence>
<reference evidence="1 2" key="1">
    <citation type="submission" date="2020-08" db="EMBL/GenBank/DDBJ databases">
        <title>Genomic Encyclopedia of Type Strains, Phase IV (KMG-IV): sequencing the most valuable type-strain genomes for metagenomic binning, comparative biology and taxonomic classification.</title>
        <authorList>
            <person name="Goeker M."/>
        </authorList>
    </citation>
    <scope>NUCLEOTIDE SEQUENCE [LARGE SCALE GENOMIC DNA]</scope>
    <source>
        <strain evidence="1 2">DSM 19979</strain>
    </source>
</reference>
<evidence type="ECO:0008006" key="3">
    <source>
        <dbReference type="Google" id="ProtNLM"/>
    </source>
</evidence>
<evidence type="ECO:0000313" key="2">
    <source>
        <dbReference type="Proteomes" id="UP000553193"/>
    </source>
</evidence>
<dbReference type="Pfam" id="PF05258">
    <property type="entry name" value="DciA"/>
    <property type="match status" value="1"/>
</dbReference>
<dbReference type="EMBL" id="JACIDJ010000001">
    <property type="protein sequence ID" value="MBB3897192.1"/>
    <property type="molecule type" value="Genomic_DNA"/>
</dbReference>
<proteinExistence type="predicted"/>
<accession>A0A840A8I1</accession>
<protein>
    <recommendedName>
        <fullName evidence="3">DUF721 domain-containing protein</fullName>
    </recommendedName>
</protein>
<dbReference type="Proteomes" id="UP000553193">
    <property type="component" value="Unassembled WGS sequence"/>
</dbReference>
<dbReference type="RefSeq" id="WP_242534844.1">
    <property type="nucleotide sequence ID" value="NZ_JACIDJ010000001.1"/>
</dbReference>
<sequence length="160" mass="16761">MTKKEGAPAPLSSPAPAYRGPHELGALIPRLARPAFRRRSAAAAQIIADWPAIMGPELAAMAEPVKLSAGTLTLACTGPAAMELSLLGPVVMDRVNAHLGRVAVSRLSFRQRAPRALPARKPAPPPAELPQGTVARLDTLPEGELRAALERMAQGVFAKG</sequence>
<dbReference type="InterPro" id="IPR007922">
    <property type="entry name" value="DciA-like"/>
</dbReference>
<dbReference type="PANTHER" id="PTHR36456">
    <property type="entry name" value="UPF0232 PROTEIN SCO3875"/>
    <property type="match status" value="1"/>
</dbReference>
<dbReference type="PIRSF" id="PIRSF032064">
    <property type="entry name" value="UCP032064"/>
    <property type="match status" value="1"/>
</dbReference>
<name>A0A840A8I1_9PROT</name>
<dbReference type="InterPro" id="IPR010593">
    <property type="entry name" value="DUF1159"/>
</dbReference>